<proteinExistence type="predicted"/>
<evidence type="ECO:0000313" key="2">
    <source>
        <dbReference type="Proteomes" id="UP001221898"/>
    </source>
</evidence>
<name>A0AAD7SL22_9TELE</name>
<sequence>MTTLYAALRTPSNPQQPSSRACAGAGLIRLCHAEAWAPSPGRQRSREERRNNDLCDLRSHRRDSPFPGGDACSQCTLPALSATG</sequence>
<accession>A0AAD7SL22</accession>
<protein>
    <submittedName>
        <fullName evidence="1">Uncharacterized protein</fullName>
    </submittedName>
</protein>
<organism evidence="1 2">
    <name type="scientific">Aldrovandia affinis</name>
    <dbReference type="NCBI Taxonomy" id="143900"/>
    <lineage>
        <taxon>Eukaryota</taxon>
        <taxon>Metazoa</taxon>
        <taxon>Chordata</taxon>
        <taxon>Craniata</taxon>
        <taxon>Vertebrata</taxon>
        <taxon>Euteleostomi</taxon>
        <taxon>Actinopterygii</taxon>
        <taxon>Neopterygii</taxon>
        <taxon>Teleostei</taxon>
        <taxon>Notacanthiformes</taxon>
        <taxon>Halosauridae</taxon>
        <taxon>Aldrovandia</taxon>
    </lineage>
</organism>
<evidence type="ECO:0000313" key="1">
    <source>
        <dbReference type="EMBL" id="KAJ8404589.1"/>
    </source>
</evidence>
<dbReference type="AlphaFoldDB" id="A0AAD7SL22"/>
<keyword evidence="2" id="KW-1185">Reference proteome</keyword>
<reference evidence="1" key="1">
    <citation type="journal article" date="2023" name="Science">
        <title>Genome structures resolve the early diversification of teleost fishes.</title>
        <authorList>
            <person name="Parey E."/>
            <person name="Louis A."/>
            <person name="Montfort J."/>
            <person name="Bouchez O."/>
            <person name="Roques C."/>
            <person name="Iampietro C."/>
            <person name="Lluch J."/>
            <person name="Castinel A."/>
            <person name="Donnadieu C."/>
            <person name="Desvignes T."/>
            <person name="Floi Bucao C."/>
            <person name="Jouanno E."/>
            <person name="Wen M."/>
            <person name="Mejri S."/>
            <person name="Dirks R."/>
            <person name="Jansen H."/>
            <person name="Henkel C."/>
            <person name="Chen W.J."/>
            <person name="Zahm M."/>
            <person name="Cabau C."/>
            <person name="Klopp C."/>
            <person name="Thompson A.W."/>
            <person name="Robinson-Rechavi M."/>
            <person name="Braasch I."/>
            <person name="Lecointre G."/>
            <person name="Bobe J."/>
            <person name="Postlethwait J.H."/>
            <person name="Berthelot C."/>
            <person name="Roest Crollius H."/>
            <person name="Guiguen Y."/>
        </authorList>
    </citation>
    <scope>NUCLEOTIDE SEQUENCE</scope>
    <source>
        <strain evidence="1">NC1722</strain>
    </source>
</reference>
<comment type="caution">
    <text evidence="1">The sequence shown here is derived from an EMBL/GenBank/DDBJ whole genome shotgun (WGS) entry which is preliminary data.</text>
</comment>
<gene>
    <name evidence="1" type="ORF">AAFF_G00334520</name>
</gene>
<dbReference type="EMBL" id="JAINUG010000052">
    <property type="protein sequence ID" value="KAJ8404589.1"/>
    <property type="molecule type" value="Genomic_DNA"/>
</dbReference>
<dbReference type="Proteomes" id="UP001221898">
    <property type="component" value="Unassembled WGS sequence"/>
</dbReference>